<accession>A0AAD5L882</accession>
<feature type="compositionally biased region" description="Polar residues" evidence="1">
    <location>
        <begin position="1"/>
        <end position="14"/>
    </location>
</feature>
<comment type="caution">
    <text evidence="2">The sequence shown here is derived from an EMBL/GenBank/DDBJ whole genome shotgun (WGS) entry which is preliminary data.</text>
</comment>
<sequence>MHSATPASGDTAQDATSTVGAAPAAPTASATTTRPLDSTAIAAARAAAYLPAPATDPAHARTPNASERQQDFGGITDMELYPIAYRDISALVDVGGLSPDAIHDWFVRYRKSKGKTMDVPPLALRAPWNAFVRLWNEGRIREKVERWEASQRKYSLSTLREEVHRLATIH</sequence>
<protein>
    <submittedName>
        <fullName evidence="2">Uncharacterized protein</fullName>
    </submittedName>
</protein>
<reference evidence="2" key="1">
    <citation type="submission" date="2021-12" db="EMBL/GenBank/DDBJ databases">
        <title>Prjna785345.</title>
        <authorList>
            <person name="Rujirawat T."/>
            <person name="Krajaejun T."/>
        </authorList>
    </citation>
    <scope>NUCLEOTIDE SEQUENCE</scope>
    <source>
        <strain evidence="2">Pi057C3</strain>
    </source>
</reference>
<dbReference type="AlphaFoldDB" id="A0AAD5L882"/>
<keyword evidence="3" id="KW-1185">Reference proteome</keyword>
<dbReference type="Proteomes" id="UP001209570">
    <property type="component" value="Unassembled WGS sequence"/>
</dbReference>
<evidence type="ECO:0000313" key="3">
    <source>
        <dbReference type="Proteomes" id="UP001209570"/>
    </source>
</evidence>
<evidence type="ECO:0000256" key="1">
    <source>
        <dbReference type="SAM" id="MobiDB-lite"/>
    </source>
</evidence>
<name>A0AAD5L882_PYTIN</name>
<proteinExistence type="predicted"/>
<feature type="region of interest" description="Disordered" evidence="1">
    <location>
        <begin position="1"/>
        <end position="36"/>
    </location>
</feature>
<dbReference type="EMBL" id="JAKCXM010000603">
    <property type="protein sequence ID" value="KAJ0392610.1"/>
    <property type="molecule type" value="Genomic_DNA"/>
</dbReference>
<organism evidence="2 3">
    <name type="scientific">Pythium insidiosum</name>
    <name type="common">Pythiosis disease agent</name>
    <dbReference type="NCBI Taxonomy" id="114742"/>
    <lineage>
        <taxon>Eukaryota</taxon>
        <taxon>Sar</taxon>
        <taxon>Stramenopiles</taxon>
        <taxon>Oomycota</taxon>
        <taxon>Peronosporomycetes</taxon>
        <taxon>Pythiales</taxon>
        <taxon>Pythiaceae</taxon>
        <taxon>Pythium</taxon>
    </lineage>
</organism>
<gene>
    <name evidence="2" type="ORF">P43SY_004948</name>
</gene>
<feature type="compositionally biased region" description="Low complexity" evidence="1">
    <location>
        <begin position="15"/>
        <end position="33"/>
    </location>
</feature>
<evidence type="ECO:0000313" key="2">
    <source>
        <dbReference type="EMBL" id="KAJ0392610.1"/>
    </source>
</evidence>